<dbReference type="AlphaFoldDB" id="A0A6A3BAF9"/>
<protein>
    <submittedName>
        <fullName evidence="1">Uncharacterized protein</fullName>
    </submittedName>
</protein>
<evidence type="ECO:0000313" key="1">
    <source>
        <dbReference type="EMBL" id="KAE8713393.1"/>
    </source>
</evidence>
<dbReference type="EMBL" id="VEPZ02000878">
    <property type="protein sequence ID" value="KAE8713393.1"/>
    <property type="molecule type" value="Genomic_DNA"/>
</dbReference>
<proteinExistence type="predicted"/>
<keyword evidence="2" id="KW-1185">Reference proteome</keyword>
<comment type="caution">
    <text evidence="1">The sequence shown here is derived from an EMBL/GenBank/DDBJ whole genome shotgun (WGS) entry which is preliminary data.</text>
</comment>
<evidence type="ECO:0000313" key="2">
    <source>
        <dbReference type="Proteomes" id="UP000436088"/>
    </source>
</evidence>
<accession>A0A6A3BAF9</accession>
<gene>
    <name evidence="1" type="ORF">F3Y22_tig00110210pilonHSYRG00035</name>
</gene>
<organism evidence="1 2">
    <name type="scientific">Hibiscus syriacus</name>
    <name type="common">Rose of Sharon</name>
    <dbReference type="NCBI Taxonomy" id="106335"/>
    <lineage>
        <taxon>Eukaryota</taxon>
        <taxon>Viridiplantae</taxon>
        <taxon>Streptophyta</taxon>
        <taxon>Embryophyta</taxon>
        <taxon>Tracheophyta</taxon>
        <taxon>Spermatophyta</taxon>
        <taxon>Magnoliopsida</taxon>
        <taxon>eudicotyledons</taxon>
        <taxon>Gunneridae</taxon>
        <taxon>Pentapetalae</taxon>
        <taxon>rosids</taxon>
        <taxon>malvids</taxon>
        <taxon>Malvales</taxon>
        <taxon>Malvaceae</taxon>
        <taxon>Malvoideae</taxon>
        <taxon>Hibiscus</taxon>
    </lineage>
</organism>
<sequence>MANPSGQPLIFSLSLFSLKTREEILSRLSLASLTRGNSGSCRPPYPGVSRRRRLPLTVVLVVQATFALLRGEPRLYSLGEALVGPYNKVVFSESPSYGDDSP</sequence>
<dbReference type="Proteomes" id="UP000436088">
    <property type="component" value="Unassembled WGS sequence"/>
</dbReference>
<name>A0A6A3BAF9_HIBSY</name>
<reference evidence="1" key="1">
    <citation type="submission" date="2019-09" db="EMBL/GenBank/DDBJ databases">
        <title>Draft genome information of white flower Hibiscus syriacus.</title>
        <authorList>
            <person name="Kim Y.-M."/>
        </authorList>
    </citation>
    <scope>NUCLEOTIDE SEQUENCE [LARGE SCALE GENOMIC DNA]</scope>
    <source>
        <strain evidence="1">YM2019G1</strain>
    </source>
</reference>